<keyword evidence="2" id="KW-0812">Transmembrane</keyword>
<evidence type="ECO:0000313" key="4">
    <source>
        <dbReference type="Proteomes" id="UP000016932"/>
    </source>
</evidence>
<evidence type="ECO:0000256" key="1">
    <source>
        <dbReference type="SAM" id="MobiDB-lite"/>
    </source>
</evidence>
<feature type="region of interest" description="Disordered" evidence="1">
    <location>
        <begin position="432"/>
        <end position="485"/>
    </location>
</feature>
<dbReference type="OrthoDB" id="3649852at2759"/>
<name>M3AZF3_PSEFD</name>
<dbReference type="KEGG" id="pfj:MYCFIDRAFT_174151"/>
<dbReference type="GeneID" id="19333137"/>
<protein>
    <submittedName>
        <fullName evidence="3">Uncharacterized protein</fullName>
    </submittedName>
</protein>
<dbReference type="EMBL" id="KB446558">
    <property type="protein sequence ID" value="EME82587.1"/>
    <property type="molecule type" value="Genomic_DNA"/>
</dbReference>
<dbReference type="VEuPathDB" id="FungiDB:MYCFIDRAFT_174151"/>
<keyword evidence="2" id="KW-0472">Membrane</keyword>
<dbReference type="AlphaFoldDB" id="M3AZF3"/>
<feature type="transmembrane region" description="Helical" evidence="2">
    <location>
        <begin position="27"/>
        <end position="48"/>
    </location>
</feature>
<sequence length="666" mass="74999">MVPQPINIASSATGVERRCFKNRWITCFFLLLPNSGTVILDILLLAYLQKHDEYMCWAGCVSNIHSLENTQADAHLDASLLVTSETGRETTESVVDGCGIFSWSSVHKAESRPDRKLQQHFDNVQTSAKLFANPVMMVMFEKSWMMEDAAPPFHQAASQDKTREERGGIHKTTRTRQIFFSISRSGHPTYQQHCSSAKSLLSPLPLPSMPSSTLSMSGLPSSDPATSVEPICEGRPAAASSRGFLLPPKPTRAKAEKIGFLHLPDNIRKRIYELAVYDHDRTAVFLPRGLPRKVEPHIDDVDLILTELVEHPERLNCDGKIDNTEPCHWTTLYRPVASDDSAAAGSWVEPTLRFSSAHTLGMPTHAVYKRTADDLNFINDESEDGGEESESGPEASVEAQEDMLDLGRQGEEDSENSIVFEDASELDLAHGPNRIKLEEQSESDASESSVVGRYSKNDSILDIEGDESEDDEDHDSENSDDIESHDTGACGIFNCPQCSHRSRFFGGIQAEVNPEKDSDDIERYDSEELTGMLYEIEEPGILLACKEIRAQCLPVYYTHNAFSWRFSWTDYQRTCHRFKKWLKSVGPDHIRLITKITLQGRHRVEEGIEFSADIDLLDDYPYFETNVYIEDEGPELWTVAETINREMSSYFEIVQPFRSVICGMHR</sequence>
<reference evidence="3 4" key="1">
    <citation type="journal article" date="2012" name="PLoS Pathog.">
        <title>Diverse lifestyles and strategies of plant pathogenesis encoded in the genomes of eighteen Dothideomycetes fungi.</title>
        <authorList>
            <person name="Ohm R.A."/>
            <person name="Feau N."/>
            <person name="Henrissat B."/>
            <person name="Schoch C.L."/>
            <person name="Horwitz B.A."/>
            <person name="Barry K.W."/>
            <person name="Condon B.J."/>
            <person name="Copeland A.C."/>
            <person name="Dhillon B."/>
            <person name="Glaser F."/>
            <person name="Hesse C.N."/>
            <person name="Kosti I."/>
            <person name="LaButti K."/>
            <person name="Lindquist E.A."/>
            <person name="Lucas S."/>
            <person name="Salamov A.A."/>
            <person name="Bradshaw R.E."/>
            <person name="Ciuffetti L."/>
            <person name="Hamelin R.C."/>
            <person name="Kema G.H.J."/>
            <person name="Lawrence C."/>
            <person name="Scott J.A."/>
            <person name="Spatafora J.W."/>
            <person name="Turgeon B.G."/>
            <person name="de Wit P.J.G.M."/>
            <person name="Zhong S."/>
            <person name="Goodwin S.B."/>
            <person name="Grigoriev I.V."/>
        </authorList>
    </citation>
    <scope>NUCLEOTIDE SEQUENCE [LARGE SCALE GENOMIC DNA]</scope>
    <source>
        <strain evidence="3 4">CIRAD86</strain>
    </source>
</reference>
<feature type="compositionally biased region" description="Acidic residues" evidence="1">
    <location>
        <begin position="380"/>
        <end position="391"/>
    </location>
</feature>
<feature type="compositionally biased region" description="Acidic residues" evidence="1">
    <location>
        <begin position="461"/>
        <end position="483"/>
    </location>
</feature>
<dbReference type="Proteomes" id="UP000016932">
    <property type="component" value="Unassembled WGS sequence"/>
</dbReference>
<evidence type="ECO:0000256" key="2">
    <source>
        <dbReference type="SAM" id="Phobius"/>
    </source>
</evidence>
<dbReference type="HOGENOM" id="CLU_412270_0_0_1"/>
<organism evidence="3 4">
    <name type="scientific">Pseudocercospora fijiensis (strain CIRAD86)</name>
    <name type="common">Black leaf streak disease fungus</name>
    <name type="synonym">Mycosphaerella fijiensis</name>
    <dbReference type="NCBI Taxonomy" id="383855"/>
    <lineage>
        <taxon>Eukaryota</taxon>
        <taxon>Fungi</taxon>
        <taxon>Dikarya</taxon>
        <taxon>Ascomycota</taxon>
        <taxon>Pezizomycotina</taxon>
        <taxon>Dothideomycetes</taxon>
        <taxon>Dothideomycetidae</taxon>
        <taxon>Mycosphaerellales</taxon>
        <taxon>Mycosphaerellaceae</taxon>
        <taxon>Pseudocercospora</taxon>
    </lineage>
</organism>
<proteinExistence type="predicted"/>
<keyword evidence="2" id="KW-1133">Transmembrane helix</keyword>
<keyword evidence="4" id="KW-1185">Reference proteome</keyword>
<dbReference type="RefSeq" id="XP_007926076.1">
    <property type="nucleotide sequence ID" value="XM_007927885.1"/>
</dbReference>
<gene>
    <name evidence="3" type="ORF">MYCFIDRAFT_174151</name>
</gene>
<feature type="region of interest" description="Disordered" evidence="1">
    <location>
        <begin position="378"/>
        <end position="400"/>
    </location>
</feature>
<accession>M3AZF3</accession>
<evidence type="ECO:0000313" key="3">
    <source>
        <dbReference type="EMBL" id="EME82587.1"/>
    </source>
</evidence>